<keyword evidence="2" id="KW-1185">Reference proteome</keyword>
<reference evidence="1" key="1">
    <citation type="submission" date="2021-12" db="EMBL/GenBank/DDBJ databases">
        <title>Comparative genomics, transcriptomics and evolutionary studies reveal genomic signatures of adaptation to plant cell wall in hemibiotrophic fungi.</title>
        <authorList>
            <consortium name="DOE Joint Genome Institute"/>
            <person name="Baroncelli R."/>
            <person name="Diaz J.F."/>
            <person name="Benocci T."/>
            <person name="Peng M."/>
            <person name="Battaglia E."/>
            <person name="Haridas S."/>
            <person name="Andreopoulos W."/>
            <person name="Labutti K."/>
            <person name="Pangilinan J."/>
            <person name="Floch G.L."/>
            <person name="Makela M.R."/>
            <person name="Henrissat B."/>
            <person name="Grigoriev I.V."/>
            <person name="Crouch J.A."/>
            <person name="De Vries R.P."/>
            <person name="Sukno S.A."/>
            <person name="Thon M.R."/>
        </authorList>
    </citation>
    <scope>NUCLEOTIDE SEQUENCE</scope>
    <source>
        <strain evidence="1">CBS 112980</strain>
    </source>
</reference>
<gene>
    <name evidence="1" type="ORF">BDZ83DRAFT_654621</name>
</gene>
<proteinExistence type="predicted"/>
<dbReference type="RefSeq" id="XP_060361734.1">
    <property type="nucleotide sequence ID" value="XM_060510731.1"/>
</dbReference>
<dbReference type="Proteomes" id="UP001244207">
    <property type="component" value="Unassembled WGS sequence"/>
</dbReference>
<dbReference type="InterPro" id="IPR002110">
    <property type="entry name" value="Ankyrin_rpt"/>
</dbReference>
<dbReference type="GeneID" id="85394630"/>
<dbReference type="Pfam" id="PF12796">
    <property type="entry name" value="Ank_2"/>
    <property type="match status" value="1"/>
</dbReference>
<comment type="caution">
    <text evidence="1">The sequence shown here is derived from an EMBL/GenBank/DDBJ whole genome shotgun (WGS) entry which is preliminary data.</text>
</comment>
<dbReference type="SUPFAM" id="SSF48403">
    <property type="entry name" value="Ankyrin repeat"/>
    <property type="match status" value="1"/>
</dbReference>
<accession>A0AAD8XBL5</accession>
<organism evidence="1 2">
    <name type="scientific">Glomerella acutata</name>
    <name type="common">Colletotrichum acutatum</name>
    <dbReference type="NCBI Taxonomy" id="27357"/>
    <lineage>
        <taxon>Eukaryota</taxon>
        <taxon>Fungi</taxon>
        <taxon>Dikarya</taxon>
        <taxon>Ascomycota</taxon>
        <taxon>Pezizomycotina</taxon>
        <taxon>Sordariomycetes</taxon>
        <taxon>Hypocreomycetidae</taxon>
        <taxon>Glomerellales</taxon>
        <taxon>Glomerellaceae</taxon>
        <taxon>Colletotrichum</taxon>
        <taxon>Colletotrichum acutatum species complex</taxon>
    </lineage>
</organism>
<dbReference type="AlphaFoldDB" id="A0AAD8XBL5"/>
<protein>
    <recommendedName>
        <fullName evidence="3">Ankyrin repeat protein</fullName>
    </recommendedName>
</protein>
<sequence length="161" mass="17788">MATKYVRDFSSALELRSILGILIEHGADIGVSWMQVIFSTPSVFLLRGKVQPNLEVKNGAGQTPLCKAVCERRYESATLLLDRGASAEPIGRGKRPMDCAIHNKDEQMVKLLWYNGASIKSVGSKDQHGVVMDDKLGGGGKVVDFMKADRQPELSWEVRRI</sequence>
<name>A0AAD8XBL5_GLOAC</name>
<evidence type="ECO:0008006" key="3">
    <source>
        <dbReference type="Google" id="ProtNLM"/>
    </source>
</evidence>
<dbReference type="EMBL" id="JAHMHS010000092">
    <property type="protein sequence ID" value="KAK1720223.1"/>
    <property type="molecule type" value="Genomic_DNA"/>
</dbReference>
<dbReference type="InterPro" id="IPR036770">
    <property type="entry name" value="Ankyrin_rpt-contain_sf"/>
</dbReference>
<evidence type="ECO:0000313" key="2">
    <source>
        <dbReference type="Proteomes" id="UP001244207"/>
    </source>
</evidence>
<evidence type="ECO:0000313" key="1">
    <source>
        <dbReference type="EMBL" id="KAK1720223.1"/>
    </source>
</evidence>
<dbReference type="Gene3D" id="1.25.40.20">
    <property type="entry name" value="Ankyrin repeat-containing domain"/>
    <property type="match status" value="1"/>
</dbReference>